<evidence type="ECO:0000256" key="1">
    <source>
        <dbReference type="SAM" id="MobiDB-lite"/>
    </source>
</evidence>
<accession>A0A401ZMV6</accession>
<dbReference type="AlphaFoldDB" id="A0A401ZMV6"/>
<evidence type="ECO:0000313" key="3">
    <source>
        <dbReference type="Proteomes" id="UP000287224"/>
    </source>
</evidence>
<name>A0A401ZMV6_9CHLR</name>
<sequence>MPHPFTYDTAPKKREKRSYDHAEANGSYANFFIDFSCFDTNLGTKLLRGAEPAGNRGSRGEPGTYEVDGVGFWR</sequence>
<gene>
    <name evidence="2" type="ORF">KDAU_55270</name>
</gene>
<comment type="caution">
    <text evidence="2">The sequence shown here is derived from an EMBL/GenBank/DDBJ whole genome shotgun (WGS) entry which is preliminary data.</text>
</comment>
<feature type="region of interest" description="Disordered" evidence="1">
    <location>
        <begin position="50"/>
        <end position="74"/>
    </location>
</feature>
<dbReference type="Proteomes" id="UP000287224">
    <property type="component" value="Unassembled WGS sequence"/>
</dbReference>
<proteinExistence type="predicted"/>
<keyword evidence="3" id="KW-1185">Reference proteome</keyword>
<protein>
    <submittedName>
        <fullName evidence="2">Uncharacterized protein</fullName>
    </submittedName>
</protein>
<evidence type="ECO:0000313" key="2">
    <source>
        <dbReference type="EMBL" id="GCE08198.1"/>
    </source>
</evidence>
<dbReference type="EMBL" id="BIFQ01000002">
    <property type="protein sequence ID" value="GCE08198.1"/>
    <property type="molecule type" value="Genomic_DNA"/>
</dbReference>
<organism evidence="2 3">
    <name type="scientific">Dictyobacter aurantiacus</name>
    <dbReference type="NCBI Taxonomy" id="1936993"/>
    <lineage>
        <taxon>Bacteria</taxon>
        <taxon>Bacillati</taxon>
        <taxon>Chloroflexota</taxon>
        <taxon>Ktedonobacteria</taxon>
        <taxon>Ktedonobacterales</taxon>
        <taxon>Dictyobacteraceae</taxon>
        <taxon>Dictyobacter</taxon>
    </lineage>
</organism>
<reference evidence="3" key="1">
    <citation type="submission" date="2018-12" db="EMBL/GenBank/DDBJ databases">
        <title>Tengunoibacter tsumagoiensis gen. nov., sp. nov., Dictyobacter kobayashii sp. nov., D. alpinus sp. nov., and D. joshuensis sp. nov. and description of Dictyobacteraceae fam. nov. within the order Ktedonobacterales isolated from Tengu-no-mugimeshi.</title>
        <authorList>
            <person name="Wang C.M."/>
            <person name="Zheng Y."/>
            <person name="Sakai Y."/>
            <person name="Toyoda A."/>
            <person name="Minakuchi Y."/>
            <person name="Abe K."/>
            <person name="Yokota A."/>
            <person name="Yabe S."/>
        </authorList>
    </citation>
    <scope>NUCLEOTIDE SEQUENCE [LARGE SCALE GENOMIC DNA]</scope>
    <source>
        <strain evidence="3">S-27</strain>
    </source>
</reference>